<dbReference type="VEuPathDB" id="FungiDB:PGUG_02296"/>
<sequence length="151" mass="18022">MNLDTLPRELITRCFSYLSTYLLTEIILLENIPDNILEAAANNLNHLWYSQRLRSFENHEIASNEAYYETDSDRFLRIHKTLKEKSLNCPLWFHYTWNNIFDMHRNLDEIDSVYNGQRLGTHADIRNPAFSIYPIFSDHESISRLFAFQLF</sequence>
<proteinExistence type="predicted"/>
<dbReference type="KEGG" id="pgu:PGUG_02296"/>
<dbReference type="GeneID" id="5126862"/>
<dbReference type="Proteomes" id="UP000001997">
    <property type="component" value="Unassembled WGS sequence"/>
</dbReference>
<reference evidence="1 2" key="1">
    <citation type="journal article" date="2009" name="Nature">
        <title>Evolution of pathogenicity and sexual reproduction in eight Candida genomes.</title>
        <authorList>
            <person name="Butler G."/>
            <person name="Rasmussen M.D."/>
            <person name="Lin M.F."/>
            <person name="Santos M.A."/>
            <person name="Sakthikumar S."/>
            <person name="Munro C.A."/>
            <person name="Rheinbay E."/>
            <person name="Grabherr M."/>
            <person name="Forche A."/>
            <person name="Reedy J.L."/>
            <person name="Agrafioti I."/>
            <person name="Arnaud M.B."/>
            <person name="Bates S."/>
            <person name="Brown A.J."/>
            <person name="Brunke S."/>
            <person name="Costanzo M.C."/>
            <person name="Fitzpatrick D.A."/>
            <person name="de Groot P.W."/>
            <person name="Harris D."/>
            <person name="Hoyer L.L."/>
            <person name="Hube B."/>
            <person name="Klis F.M."/>
            <person name="Kodira C."/>
            <person name="Lennard N."/>
            <person name="Logue M.E."/>
            <person name="Martin R."/>
            <person name="Neiman A.M."/>
            <person name="Nikolaou E."/>
            <person name="Quail M.A."/>
            <person name="Quinn J."/>
            <person name="Santos M.C."/>
            <person name="Schmitzberger F.F."/>
            <person name="Sherlock G."/>
            <person name="Shah P."/>
            <person name="Silverstein K.A."/>
            <person name="Skrzypek M.S."/>
            <person name="Soll D."/>
            <person name="Staggs R."/>
            <person name="Stansfield I."/>
            <person name="Stumpf M.P."/>
            <person name="Sudbery P.E."/>
            <person name="Srikantha T."/>
            <person name="Zeng Q."/>
            <person name="Berman J."/>
            <person name="Berriman M."/>
            <person name="Heitman J."/>
            <person name="Gow N.A."/>
            <person name="Lorenz M.C."/>
            <person name="Birren B.W."/>
            <person name="Kellis M."/>
            <person name="Cuomo C.A."/>
        </authorList>
    </citation>
    <scope>NUCLEOTIDE SEQUENCE [LARGE SCALE GENOMIC DNA]</scope>
    <source>
        <strain evidence="2">ATCC 6260 / CBS 566 / DSM 6381 / JCM 1539 / NBRC 10279 / NRRL Y-324</strain>
    </source>
</reference>
<evidence type="ECO:0000313" key="1">
    <source>
        <dbReference type="EMBL" id="EDK38198.2"/>
    </source>
</evidence>
<dbReference type="AlphaFoldDB" id="A5DG95"/>
<dbReference type="HOGENOM" id="CLU_1644339_0_0_1"/>
<accession>A5DG95</accession>
<organism evidence="1 2">
    <name type="scientific">Meyerozyma guilliermondii (strain ATCC 6260 / CBS 566 / DSM 6381 / JCM 1539 / NBRC 10279 / NRRL Y-324)</name>
    <name type="common">Yeast</name>
    <name type="synonym">Candida guilliermondii</name>
    <dbReference type="NCBI Taxonomy" id="294746"/>
    <lineage>
        <taxon>Eukaryota</taxon>
        <taxon>Fungi</taxon>
        <taxon>Dikarya</taxon>
        <taxon>Ascomycota</taxon>
        <taxon>Saccharomycotina</taxon>
        <taxon>Pichiomycetes</taxon>
        <taxon>Debaryomycetaceae</taxon>
        <taxon>Meyerozyma</taxon>
    </lineage>
</organism>
<keyword evidence="2" id="KW-1185">Reference proteome</keyword>
<protein>
    <recommendedName>
        <fullName evidence="3">F-box domain-containing protein</fullName>
    </recommendedName>
</protein>
<gene>
    <name evidence="1" type="ORF">PGUG_02296</name>
</gene>
<dbReference type="InParanoid" id="A5DG95"/>
<name>A5DG95_PICGU</name>
<evidence type="ECO:0000313" key="2">
    <source>
        <dbReference type="Proteomes" id="UP000001997"/>
    </source>
</evidence>
<evidence type="ECO:0008006" key="3">
    <source>
        <dbReference type="Google" id="ProtNLM"/>
    </source>
</evidence>
<dbReference type="RefSeq" id="XP_001484567.2">
    <property type="nucleotide sequence ID" value="XM_001484517.1"/>
</dbReference>
<dbReference type="EMBL" id="CH408157">
    <property type="protein sequence ID" value="EDK38198.2"/>
    <property type="molecule type" value="Genomic_DNA"/>
</dbReference>